<evidence type="ECO:0000313" key="2">
    <source>
        <dbReference type="Proteomes" id="UP000789525"/>
    </source>
</evidence>
<evidence type="ECO:0000313" key="1">
    <source>
        <dbReference type="EMBL" id="CAG8706566.1"/>
    </source>
</evidence>
<keyword evidence="2" id="KW-1185">Reference proteome</keyword>
<gene>
    <name evidence="1" type="ORF">ACOLOM_LOCUS10479</name>
</gene>
<feature type="non-terminal residue" evidence="1">
    <location>
        <position position="1"/>
    </location>
</feature>
<name>A0ACA9PEZ2_9GLOM</name>
<dbReference type="Proteomes" id="UP000789525">
    <property type="component" value="Unassembled WGS sequence"/>
</dbReference>
<sequence length="74" mass="7882">INSLTDLLAKDATSTDPGRVINVSSVASISVSAADSRLAGEGHGLWSCEFSLESEKGRLSLTIRIPQTILLKRQ</sequence>
<accession>A0ACA9PEZ2</accession>
<reference evidence="1" key="1">
    <citation type="submission" date="2021-06" db="EMBL/GenBank/DDBJ databases">
        <authorList>
            <person name="Kallberg Y."/>
            <person name="Tangrot J."/>
            <person name="Rosling A."/>
        </authorList>
    </citation>
    <scope>NUCLEOTIDE SEQUENCE</scope>
    <source>
        <strain evidence="1">CL356</strain>
    </source>
</reference>
<proteinExistence type="predicted"/>
<comment type="caution">
    <text evidence="1">The sequence shown here is derived from an EMBL/GenBank/DDBJ whole genome shotgun (WGS) entry which is preliminary data.</text>
</comment>
<dbReference type="EMBL" id="CAJVPT010033983">
    <property type="protein sequence ID" value="CAG8706566.1"/>
    <property type="molecule type" value="Genomic_DNA"/>
</dbReference>
<organism evidence="1 2">
    <name type="scientific">Acaulospora colombiana</name>
    <dbReference type="NCBI Taxonomy" id="27376"/>
    <lineage>
        <taxon>Eukaryota</taxon>
        <taxon>Fungi</taxon>
        <taxon>Fungi incertae sedis</taxon>
        <taxon>Mucoromycota</taxon>
        <taxon>Glomeromycotina</taxon>
        <taxon>Glomeromycetes</taxon>
        <taxon>Diversisporales</taxon>
        <taxon>Acaulosporaceae</taxon>
        <taxon>Acaulospora</taxon>
    </lineage>
</organism>
<protein>
    <submittedName>
        <fullName evidence="1">6854_t:CDS:1</fullName>
    </submittedName>
</protein>